<dbReference type="Gene3D" id="3.30.160.60">
    <property type="entry name" value="Classic Zinc Finger"/>
    <property type="match status" value="9"/>
</dbReference>
<dbReference type="InterPro" id="IPR036236">
    <property type="entry name" value="Znf_C2H2_sf"/>
</dbReference>
<keyword evidence="4 9" id="KW-0863">Zinc-finger</keyword>
<evidence type="ECO:0000313" key="13">
    <source>
        <dbReference type="Proteomes" id="UP001151699"/>
    </source>
</evidence>
<dbReference type="EMBL" id="WJQU01000003">
    <property type="protein sequence ID" value="KAJ6639180.1"/>
    <property type="molecule type" value="Genomic_DNA"/>
</dbReference>
<dbReference type="PANTHER" id="PTHR24393:SF34">
    <property type="entry name" value="PR_SET DOMAIN 13"/>
    <property type="match status" value="1"/>
</dbReference>
<organism evidence="12 13">
    <name type="scientific">Pseudolycoriella hygida</name>
    <dbReference type="NCBI Taxonomy" id="35572"/>
    <lineage>
        <taxon>Eukaryota</taxon>
        <taxon>Metazoa</taxon>
        <taxon>Ecdysozoa</taxon>
        <taxon>Arthropoda</taxon>
        <taxon>Hexapoda</taxon>
        <taxon>Insecta</taxon>
        <taxon>Pterygota</taxon>
        <taxon>Neoptera</taxon>
        <taxon>Endopterygota</taxon>
        <taxon>Diptera</taxon>
        <taxon>Nematocera</taxon>
        <taxon>Sciaroidea</taxon>
        <taxon>Sciaridae</taxon>
        <taxon>Pseudolycoriella</taxon>
    </lineage>
</organism>
<keyword evidence="13" id="KW-1185">Reference proteome</keyword>
<feature type="domain" description="C2H2-type" evidence="11">
    <location>
        <begin position="1323"/>
        <end position="1350"/>
    </location>
</feature>
<dbReference type="PROSITE" id="PS00028">
    <property type="entry name" value="ZINC_FINGER_C2H2_1"/>
    <property type="match status" value="10"/>
</dbReference>
<gene>
    <name evidence="12" type="primary">ZNF484</name>
    <name evidence="12" type="ORF">Bhyg_11920</name>
</gene>
<dbReference type="FunFam" id="3.30.160.60:FF:000065">
    <property type="entry name" value="B-cell CLL/lymphoma 6, member B"/>
    <property type="match status" value="1"/>
</dbReference>
<keyword evidence="7" id="KW-0804">Transcription</keyword>
<keyword evidence="6" id="KW-0805">Transcription regulation</keyword>
<dbReference type="GO" id="GO:0000978">
    <property type="term" value="F:RNA polymerase II cis-regulatory region sequence-specific DNA binding"/>
    <property type="evidence" value="ECO:0007669"/>
    <property type="project" value="TreeGrafter"/>
</dbReference>
<feature type="domain" description="C2H2-type" evidence="11">
    <location>
        <begin position="1060"/>
        <end position="1087"/>
    </location>
</feature>
<dbReference type="FunFam" id="3.30.160.60:FF:000624">
    <property type="entry name" value="zinc finger protein 697"/>
    <property type="match status" value="1"/>
</dbReference>
<dbReference type="GO" id="GO:0005634">
    <property type="term" value="C:nucleus"/>
    <property type="evidence" value="ECO:0007669"/>
    <property type="project" value="UniProtKB-SubCell"/>
</dbReference>
<feature type="domain" description="C2H2-type" evidence="11">
    <location>
        <begin position="1267"/>
        <end position="1294"/>
    </location>
</feature>
<evidence type="ECO:0000256" key="2">
    <source>
        <dbReference type="ARBA" id="ARBA00022723"/>
    </source>
</evidence>
<reference evidence="12" key="1">
    <citation type="submission" date="2022-07" db="EMBL/GenBank/DDBJ databases">
        <authorList>
            <person name="Trinca V."/>
            <person name="Uliana J.V.C."/>
            <person name="Torres T.T."/>
            <person name="Ward R.J."/>
            <person name="Monesi N."/>
        </authorList>
    </citation>
    <scope>NUCLEOTIDE SEQUENCE</scope>
    <source>
        <strain evidence="12">HSMRA1968</strain>
        <tissue evidence="12">Whole embryos</tissue>
    </source>
</reference>
<keyword evidence="2" id="KW-0479">Metal-binding</keyword>
<dbReference type="GO" id="GO:0048729">
    <property type="term" value="P:tissue morphogenesis"/>
    <property type="evidence" value="ECO:0007669"/>
    <property type="project" value="UniProtKB-ARBA"/>
</dbReference>
<evidence type="ECO:0000256" key="9">
    <source>
        <dbReference type="PROSITE-ProRule" id="PRU00042"/>
    </source>
</evidence>
<comment type="caution">
    <text evidence="12">The sequence shown here is derived from an EMBL/GenBank/DDBJ whole genome shotgun (WGS) entry which is preliminary data.</text>
</comment>
<dbReference type="SMART" id="SM00355">
    <property type="entry name" value="ZnF_C2H2"/>
    <property type="match status" value="14"/>
</dbReference>
<dbReference type="Pfam" id="PF00096">
    <property type="entry name" value="zf-C2H2"/>
    <property type="match status" value="7"/>
</dbReference>
<accession>A0A9Q0RYT5</accession>
<evidence type="ECO:0000256" key="10">
    <source>
        <dbReference type="SAM" id="MobiDB-lite"/>
    </source>
</evidence>
<keyword evidence="3" id="KW-0677">Repeat</keyword>
<dbReference type="SUPFAM" id="SSF57667">
    <property type="entry name" value="beta-beta-alpha zinc fingers"/>
    <property type="match status" value="5"/>
</dbReference>
<dbReference type="FunFam" id="3.30.160.60:FF:000100">
    <property type="entry name" value="Zinc finger 45-like"/>
    <property type="match status" value="1"/>
</dbReference>
<dbReference type="FunFam" id="3.30.160.60:FF:000060">
    <property type="entry name" value="zinc finger protein 436"/>
    <property type="match status" value="1"/>
</dbReference>
<feature type="domain" description="C2H2-type" evidence="11">
    <location>
        <begin position="1175"/>
        <end position="1198"/>
    </location>
</feature>
<feature type="domain" description="C2H2-type" evidence="11">
    <location>
        <begin position="1116"/>
        <end position="1144"/>
    </location>
</feature>
<evidence type="ECO:0000256" key="7">
    <source>
        <dbReference type="ARBA" id="ARBA00023163"/>
    </source>
</evidence>
<feature type="region of interest" description="Disordered" evidence="10">
    <location>
        <begin position="472"/>
        <end position="498"/>
    </location>
</feature>
<dbReference type="PANTHER" id="PTHR24393">
    <property type="entry name" value="ZINC FINGER PROTEIN"/>
    <property type="match status" value="1"/>
</dbReference>
<feature type="domain" description="C2H2-type" evidence="11">
    <location>
        <begin position="1088"/>
        <end position="1115"/>
    </location>
</feature>
<feature type="domain" description="C2H2-type" evidence="11">
    <location>
        <begin position="920"/>
        <end position="948"/>
    </location>
</feature>
<keyword evidence="5" id="KW-0862">Zinc</keyword>
<proteinExistence type="predicted"/>
<dbReference type="GO" id="GO:0001228">
    <property type="term" value="F:DNA-binding transcription activator activity, RNA polymerase II-specific"/>
    <property type="evidence" value="ECO:0007669"/>
    <property type="project" value="TreeGrafter"/>
</dbReference>
<dbReference type="GO" id="GO:0008270">
    <property type="term" value="F:zinc ion binding"/>
    <property type="evidence" value="ECO:0007669"/>
    <property type="project" value="UniProtKB-KW"/>
</dbReference>
<dbReference type="PROSITE" id="PS50157">
    <property type="entry name" value="ZINC_FINGER_C2H2_2"/>
    <property type="match status" value="10"/>
</dbReference>
<evidence type="ECO:0000256" key="6">
    <source>
        <dbReference type="ARBA" id="ARBA00023015"/>
    </source>
</evidence>
<evidence type="ECO:0000256" key="8">
    <source>
        <dbReference type="ARBA" id="ARBA00023242"/>
    </source>
</evidence>
<feature type="region of interest" description="Disordered" evidence="10">
    <location>
        <begin position="714"/>
        <end position="738"/>
    </location>
</feature>
<name>A0A9Q0RYT5_9DIPT</name>
<feature type="compositionally biased region" description="Low complexity" evidence="10">
    <location>
        <begin position="714"/>
        <end position="730"/>
    </location>
</feature>
<feature type="domain" description="C2H2-type" evidence="11">
    <location>
        <begin position="1351"/>
        <end position="1378"/>
    </location>
</feature>
<evidence type="ECO:0000256" key="3">
    <source>
        <dbReference type="ARBA" id="ARBA00022737"/>
    </source>
</evidence>
<dbReference type="GO" id="GO:0048598">
    <property type="term" value="P:embryonic morphogenesis"/>
    <property type="evidence" value="ECO:0007669"/>
    <property type="project" value="UniProtKB-ARBA"/>
</dbReference>
<dbReference type="InterPro" id="IPR013087">
    <property type="entry name" value="Znf_C2H2_type"/>
</dbReference>
<dbReference type="OrthoDB" id="10249535at2759"/>
<feature type="compositionally biased region" description="Low complexity" evidence="10">
    <location>
        <begin position="482"/>
        <end position="492"/>
    </location>
</feature>
<keyword evidence="8" id="KW-0539">Nucleus</keyword>
<feature type="domain" description="C2H2-type" evidence="11">
    <location>
        <begin position="1295"/>
        <end position="1322"/>
    </location>
</feature>
<evidence type="ECO:0000313" key="12">
    <source>
        <dbReference type="EMBL" id="KAJ6639180.1"/>
    </source>
</evidence>
<comment type="subcellular location">
    <subcellularLocation>
        <location evidence="1">Nucleus</location>
    </subcellularLocation>
</comment>
<evidence type="ECO:0000259" key="11">
    <source>
        <dbReference type="PROSITE" id="PS50157"/>
    </source>
</evidence>
<dbReference type="Proteomes" id="UP001151699">
    <property type="component" value="Chromosome X"/>
</dbReference>
<evidence type="ECO:0000256" key="4">
    <source>
        <dbReference type="ARBA" id="ARBA00022771"/>
    </source>
</evidence>
<feature type="region of interest" description="Disordered" evidence="10">
    <location>
        <begin position="394"/>
        <end position="449"/>
    </location>
</feature>
<protein>
    <submittedName>
        <fullName evidence="12">Zinc finger protein</fullName>
    </submittedName>
</protein>
<feature type="domain" description="C2H2-type" evidence="11">
    <location>
        <begin position="1237"/>
        <end position="1264"/>
    </location>
</feature>
<sequence length="1383" mass="157814">MESQLQCPVCTLFLHVGMDLQSHLDTHPKDQVIKALVNITMTKQSSDGPSTANNSVHSKFPPIAQSAFTQEVSQVQPETVPRGSQVLFGYSCSTRVFREAPTTTQKSITNARSIVPAVVSARASIRNQQIQKFPITPPPPYGSVLSKLSTTSNKSRLQQIGINSQKNHTLYLPVQNVINEVQSVSEEYVDEYTVRTDQHSEYVENCEEVYLDNDSVNDAAEVSAVNECPIYEDNRLIRTNPVIYINDDEPTYIKNSGRTQRKVTEGLRVLSDVKLPTTVDVLNLDCKFSESFKLEDVLCSRLDAIGEREVSENVDETNLVISDNEEFEMLDTDADVKPIIEMAVKCEFDVEKIVKTDGERHAYENMEETTHGKEILNANRSIIVLPKSPLPTTSYKTLNNPFQSSETSPLRQDPNLTLKSNEPSKTISTTSSNKDSPSKDLSSPQSVDSNKCEIRISNVTSIGKTSVIRLASPKKPSTISETTTTTTMTPTPTARPLLKAPFSKQPKKIVVKFKKPFVPVVEEDANLQPPVKVSTIPEDPLAISIENDTLEQPTANNDEHNDHPLNHPFSPLRQTYTPPPPIYSLISKNREPSECSASSVDLCEKEPILQVNVDDIDDSNESVSVEKPLIERESNDMEIDDSIINSHKCDNEIFTIEFKEDHLKVSNAGVTRDEILQIKIESTQLQVYPKPVRREESILPDCKESIVIPESSTDLSLTSLSQPTTSSQTQNNFNEAGPSRIDYGLSSFEDFYSTVRLSPMNFAPENYAWNQRFSPQYVPFDNDKNSYMDLDVYKNTNYEERAPSTDSLNIRTDEKMPAKGEISEQESNGDVEGSSWSHQMYPLQDTFPRYTSSYDTTVARESWSLSNDQNLPNNLDSPVVLPKFTSLDSTYINTDVKGTSEENTLSAIDRSKQLRTRKKYRCPECPKVFSMLKDKRIHLVADHDYQIPCRNKTKISCTSTSVTPSTSISTVTSSSNSMVEVDFKIKQESPSNRFMPESMNRYLLNYNYNILRGRLSSDIKTEPNASEKSASDENCYQCMVCKEQFFTIKAYDAHMSVHPAECYTCGKFFNHWLNLSIHLKRHLNIRDYWCTYCNKKFVVRQNLLDHMNTHSGEAPLQCKICSKRFRRHSNLIQHRNRHHLKIRPKEKDFICSCGEVFHSEAKIAWHRETHDKKPKCCPYCRERFMHRNSLSRHVRLSHPDKFGLFKENAVECMICNKKYLKSSLKAHMVLHTKKREFECSICNKSFTSKWNLKQHKWIHASRSSKPFKCNLCTKAFIRESEYVSHMNTHKAIKPYTCDHCGCQFARKYNWLRHAREHETPKRYRCDDCGKVFHRAYYLTEHKRSHTGERPFECIICGKTSTTKTNHNKHVKIHHARDPLTAEG</sequence>
<evidence type="ECO:0000256" key="5">
    <source>
        <dbReference type="ARBA" id="ARBA00022833"/>
    </source>
</evidence>
<evidence type="ECO:0000256" key="1">
    <source>
        <dbReference type="ARBA" id="ARBA00004123"/>
    </source>
</evidence>